<dbReference type="UniPathway" id="UPA00094"/>
<dbReference type="Proteomes" id="UP000027982">
    <property type="component" value="Chromosome"/>
</dbReference>
<dbReference type="SUPFAM" id="SSF53901">
    <property type="entry name" value="Thiolase-like"/>
    <property type="match status" value="1"/>
</dbReference>
<dbReference type="InterPro" id="IPR013751">
    <property type="entry name" value="ACP_syn_III_N"/>
</dbReference>
<keyword evidence="7 14" id="KW-0275">Fatty acid biosynthesis</keyword>
<evidence type="ECO:0000256" key="9">
    <source>
        <dbReference type="ARBA" id="ARBA00023315"/>
    </source>
</evidence>
<dbReference type="CDD" id="cd00830">
    <property type="entry name" value="KAS_III"/>
    <property type="match status" value="1"/>
</dbReference>
<dbReference type="AlphaFoldDB" id="A0A068NMW5"/>
<dbReference type="RefSeq" id="WP_025226575.1">
    <property type="nucleotide sequence ID" value="NZ_CP007139.1"/>
</dbReference>
<keyword evidence="14" id="KW-0963">Cytoplasm</keyword>
<comment type="catalytic activity">
    <reaction evidence="13">
        <text>3-methylbutanoyl-CoA + malonyl-[ACP] + H(+) = 5-methyl-3-oxohexanoyl-[ACP] + CO2 + CoA</text>
        <dbReference type="Rhea" id="RHEA:42272"/>
        <dbReference type="Rhea" id="RHEA-COMP:9623"/>
        <dbReference type="Rhea" id="RHEA-COMP:9941"/>
        <dbReference type="ChEBI" id="CHEBI:15378"/>
        <dbReference type="ChEBI" id="CHEBI:16526"/>
        <dbReference type="ChEBI" id="CHEBI:57287"/>
        <dbReference type="ChEBI" id="CHEBI:57345"/>
        <dbReference type="ChEBI" id="CHEBI:78449"/>
        <dbReference type="ChEBI" id="CHEBI:78822"/>
        <dbReference type="EC" id="2.3.1.300"/>
    </reaction>
    <physiologicalReaction direction="left-to-right" evidence="13">
        <dbReference type="Rhea" id="RHEA:42273"/>
    </physiologicalReaction>
</comment>
<evidence type="ECO:0000256" key="14">
    <source>
        <dbReference type="HAMAP-Rule" id="MF_01815"/>
    </source>
</evidence>
<comment type="catalytic activity">
    <reaction evidence="11">
        <text>(2S)-2-methylbutanoyl-CoA + malonyl-[ACP] + H(+) = (4S)-4-methyl-3-oxohexanoyl-[ACP] + CO2 + CoA</text>
        <dbReference type="Rhea" id="RHEA:42276"/>
        <dbReference type="Rhea" id="RHEA-COMP:9623"/>
        <dbReference type="Rhea" id="RHEA-COMP:17148"/>
        <dbReference type="ChEBI" id="CHEBI:15378"/>
        <dbReference type="ChEBI" id="CHEBI:16526"/>
        <dbReference type="ChEBI" id="CHEBI:57287"/>
        <dbReference type="ChEBI" id="CHEBI:78449"/>
        <dbReference type="ChEBI" id="CHEBI:88166"/>
        <dbReference type="ChEBI" id="CHEBI:167462"/>
        <dbReference type="EC" id="2.3.1.300"/>
    </reaction>
    <physiologicalReaction direction="left-to-right" evidence="11">
        <dbReference type="Rhea" id="RHEA:42277"/>
    </physiologicalReaction>
</comment>
<keyword evidence="4 14" id="KW-0808">Transferase</keyword>
<name>A0A068NMW5_FIMGI</name>
<dbReference type="KEGG" id="fgi:OP10G_1443"/>
<organism evidence="17 18">
    <name type="scientific">Fimbriimonas ginsengisoli Gsoil 348</name>
    <dbReference type="NCBI Taxonomy" id="661478"/>
    <lineage>
        <taxon>Bacteria</taxon>
        <taxon>Bacillati</taxon>
        <taxon>Armatimonadota</taxon>
        <taxon>Fimbriimonadia</taxon>
        <taxon>Fimbriimonadales</taxon>
        <taxon>Fimbriimonadaceae</taxon>
        <taxon>Fimbriimonas</taxon>
    </lineage>
</organism>
<feature type="active site" evidence="14">
    <location>
        <position position="260"/>
    </location>
</feature>
<dbReference type="GO" id="GO:0005737">
    <property type="term" value="C:cytoplasm"/>
    <property type="evidence" value="ECO:0007669"/>
    <property type="project" value="UniProtKB-SubCell"/>
</dbReference>
<evidence type="ECO:0000256" key="2">
    <source>
        <dbReference type="ARBA" id="ARBA00008642"/>
    </source>
</evidence>
<keyword evidence="18" id="KW-1185">Reference proteome</keyword>
<dbReference type="FunFam" id="3.40.47.10:FF:000004">
    <property type="entry name" value="3-oxoacyl-[acyl-carrier-protein] synthase 3"/>
    <property type="match status" value="1"/>
</dbReference>
<dbReference type="Pfam" id="PF08545">
    <property type="entry name" value="ACP_syn_III"/>
    <property type="match status" value="1"/>
</dbReference>
<dbReference type="PANTHER" id="PTHR43091:SF1">
    <property type="entry name" value="BETA-KETOACYL-[ACYL-CARRIER-PROTEIN] SYNTHASE III, CHLOROPLASTIC"/>
    <property type="match status" value="1"/>
</dbReference>
<reference evidence="17 18" key="1">
    <citation type="journal article" date="2014" name="PLoS ONE">
        <title>The first complete genome sequence of the class fimbriimonadia in the phylum armatimonadetes.</title>
        <authorList>
            <person name="Hu Z.Y."/>
            <person name="Wang Y.Z."/>
            <person name="Im W.T."/>
            <person name="Wang S.Y."/>
            <person name="Zhao G.P."/>
            <person name="Zheng H.J."/>
            <person name="Quan Z.X."/>
        </authorList>
    </citation>
    <scope>NUCLEOTIDE SEQUENCE [LARGE SCALE GENOMIC DNA]</scope>
    <source>
        <strain evidence="17">Gsoil 348</strain>
    </source>
</reference>
<evidence type="ECO:0000256" key="8">
    <source>
        <dbReference type="ARBA" id="ARBA00023268"/>
    </source>
</evidence>
<dbReference type="HAMAP" id="MF_01815">
    <property type="entry name" value="FabH"/>
    <property type="match status" value="1"/>
</dbReference>
<evidence type="ECO:0000256" key="13">
    <source>
        <dbReference type="ARBA" id="ARBA00052985"/>
    </source>
</evidence>
<dbReference type="InterPro" id="IPR004655">
    <property type="entry name" value="FabH"/>
</dbReference>
<dbReference type="GO" id="GO:0006633">
    <property type="term" value="P:fatty acid biosynthetic process"/>
    <property type="evidence" value="ECO:0007669"/>
    <property type="project" value="UniProtKB-UniRule"/>
</dbReference>
<keyword evidence="6 14" id="KW-0443">Lipid metabolism</keyword>
<comment type="domain">
    <text evidence="14">The last Arg residue of the ACP-binding site is essential for the weak association between ACP/AcpP and FabH.</text>
</comment>
<sequence length="333" mass="35172">MNRVFGRRAVIQSIGHAVPSKVLTNKDLEKFVDTNDEWIVQRTGISERRVCDGPDEGTGSLALAASIEAIERAGVGPEAIELVLCGTVSGDYPWPSTACYVQNAIGAKHAGAFDVSAACAGFIYALSNAAAMIEAGQVTNVLVIGVDSLSKQVDWSDRSTCILFGDAGGAVMLKAEDDTDRGLIETVLMSDGSGARFISIEVGGSKYPWGSEQAEGRKSKITMAGSETFRFAVNAMGDACAKVLEKAGMTADQVDLFVPHQANLRIIESAAKRLGLPPEKVFVNVNKYGNTSGGSIPLALYEAEQSGQLKKGMVTMTVGFGAGLVWGANLIRW</sequence>
<comment type="subunit">
    <text evidence="14">Homodimer.</text>
</comment>
<comment type="pathway">
    <text evidence="1 14">Lipid metabolism; fatty acid biosynthesis.</text>
</comment>
<proteinExistence type="inferred from homology"/>
<evidence type="ECO:0000256" key="12">
    <source>
        <dbReference type="ARBA" id="ARBA00052467"/>
    </source>
</evidence>
<evidence type="ECO:0000256" key="3">
    <source>
        <dbReference type="ARBA" id="ARBA00022516"/>
    </source>
</evidence>
<evidence type="ECO:0000259" key="15">
    <source>
        <dbReference type="Pfam" id="PF08541"/>
    </source>
</evidence>
<evidence type="ECO:0000313" key="18">
    <source>
        <dbReference type="Proteomes" id="UP000027982"/>
    </source>
</evidence>
<keyword evidence="9 14" id="KW-0012">Acyltransferase</keyword>
<dbReference type="NCBIfam" id="NF006829">
    <property type="entry name" value="PRK09352.1"/>
    <property type="match status" value="1"/>
</dbReference>
<evidence type="ECO:0000313" key="17">
    <source>
        <dbReference type="EMBL" id="AIE84811.1"/>
    </source>
</evidence>
<evidence type="ECO:0000256" key="5">
    <source>
        <dbReference type="ARBA" id="ARBA00022832"/>
    </source>
</evidence>
<dbReference type="EC" id="2.3.1.180" evidence="14"/>
<dbReference type="NCBIfam" id="TIGR00747">
    <property type="entry name" value="fabH"/>
    <property type="match status" value="1"/>
</dbReference>
<feature type="active site" evidence="14">
    <location>
        <position position="119"/>
    </location>
</feature>
<dbReference type="Pfam" id="PF08541">
    <property type="entry name" value="ACP_syn_III_C"/>
    <property type="match status" value="1"/>
</dbReference>
<keyword evidence="5 14" id="KW-0276">Fatty acid metabolism</keyword>
<dbReference type="PANTHER" id="PTHR43091">
    <property type="entry name" value="3-OXOACYL-[ACYL-CARRIER-PROTEIN] SYNTHASE"/>
    <property type="match status" value="1"/>
</dbReference>
<comment type="catalytic activity">
    <reaction evidence="12">
        <text>2-methylpropanoyl-CoA + malonyl-[ACP] + H(+) = 4-methyl-3-oxopentanoyl-[ACP] + CO2 + CoA</text>
        <dbReference type="Rhea" id="RHEA:42268"/>
        <dbReference type="Rhea" id="RHEA-COMP:9623"/>
        <dbReference type="Rhea" id="RHEA-COMP:9940"/>
        <dbReference type="ChEBI" id="CHEBI:15378"/>
        <dbReference type="ChEBI" id="CHEBI:16526"/>
        <dbReference type="ChEBI" id="CHEBI:57287"/>
        <dbReference type="ChEBI" id="CHEBI:57338"/>
        <dbReference type="ChEBI" id="CHEBI:78449"/>
        <dbReference type="ChEBI" id="CHEBI:78820"/>
        <dbReference type="EC" id="2.3.1.300"/>
    </reaction>
    <physiologicalReaction direction="left-to-right" evidence="12">
        <dbReference type="Rhea" id="RHEA:42269"/>
    </physiologicalReaction>
</comment>
<evidence type="ECO:0000256" key="4">
    <source>
        <dbReference type="ARBA" id="ARBA00022679"/>
    </source>
</evidence>
<dbReference type="HOGENOM" id="CLU_039592_3_1_0"/>
<dbReference type="OrthoDB" id="9815506at2"/>
<feature type="region of interest" description="ACP-binding" evidence="14">
    <location>
        <begin position="261"/>
        <end position="265"/>
    </location>
</feature>
<feature type="active site" evidence="14">
    <location>
        <position position="290"/>
    </location>
</feature>
<accession>A0A068NMW5</accession>
<comment type="subcellular location">
    <subcellularLocation>
        <location evidence="14">Cytoplasm</location>
    </subcellularLocation>
</comment>
<dbReference type="Gene3D" id="3.40.47.10">
    <property type="match status" value="1"/>
</dbReference>
<feature type="domain" description="Beta-ketoacyl-[acyl-carrier-protein] synthase III C-terminal" evidence="15">
    <location>
        <begin position="244"/>
        <end position="333"/>
    </location>
</feature>
<evidence type="ECO:0000256" key="11">
    <source>
        <dbReference type="ARBA" id="ARBA00052407"/>
    </source>
</evidence>
<dbReference type="GO" id="GO:0033818">
    <property type="term" value="F:beta-ketoacyl-acyl-carrier-protein synthase III activity"/>
    <property type="evidence" value="ECO:0007669"/>
    <property type="project" value="UniProtKB-UniRule"/>
</dbReference>
<keyword evidence="3 14" id="KW-0444">Lipid biosynthesis</keyword>
<dbReference type="InterPro" id="IPR013747">
    <property type="entry name" value="ACP_syn_III_C"/>
</dbReference>
<evidence type="ECO:0000256" key="1">
    <source>
        <dbReference type="ARBA" id="ARBA00005194"/>
    </source>
</evidence>
<dbReference type="InterPro" id="IPR016039">
    <property type="entry name" value="Thiolase-like"/>
</dbReference>
<dbReference type="GO" id="GO:0004315">
    <property type="term" value="F:3-oxoacyl-[acyl-carrier-protein] synthase activity"/>
    <property type="evidence" value="ECO:0007669"/>
    <property type="project" value="InterPro"/>
</dbReference>
<dbReference type="STRING" id="661478.OP10G_1443"/>
<dbReference type="eggNOG" id="COG0332">
    <property type="taxonomic scope" value="Bacteria"/>
</dbReference>
<comment type="function">
    <text evidence="14">Catalyzes the condensation reaction of fatty acid synthesis by the addition to an acyl acceptor of two carbons from malonyl-ACP. Catalyzes the first condensation reaction which initiates fatty acid synthesis and may therefore play a role in governing the total rate of fatty acid production. Possesses both acetoacetyl-ACP synthase and acetyl transacylase activities. Its substrate specificity determines the biosynthesis of branched-chain and/or straight-chain of fatty acids.</text>
</comment>
<dbReference type="EMBL" id="CP007139">
    <property type="protein sequence ID" value="AIE84811.1"/>
    <property type="molecule type" value="Genomic_DNA"/>
</dbReference>
<feature type="domain" description="Beta-ketoacyl-[acyl-carrier-protein] synthase III N-terminal" evidence="16">
    <location>
        <begin position="113"/>
        <end position="192"/>
    </location>
</feature>
<evidence type="ECO:0000256" key="10">
    <source>
        <dbReference type="ARBA" id="ARBA00051096"/>
    </source>
</evidence>
<gene>
    <name evidence="14" type="primary">fabH</name>
    <name evidence="17" type="ORF">OP10G_1443</name>
</gene>
<protein>
    <recommendedName>
        <fullName evidence="14">Beta-ketoacyl-[acyl-carrier-protein] synthase III</fullName>
        <shortName evidence="14">Beta-ketoacyl-ACP synthase III</shortName>
        <shortName evidence="14">KAS III</shortName>
        <ecNumber evidence="14">2.3.1.180</ecNumber>
    </recommendedName>
    <alternativeName>
        <fullName evidence="14">3-oxoacyl-[acyl-carrier-protein] synthase 3</fullName>
    </alternativeName>
    <alternativeName>
        <fullName evidence="14">3-oxoacyl-[acyl-carrier-protein] synthase III</fullName>
    </alternativeName>
</protein>
<comment type="similarity">
    <text evidence="2 14">Belongs to the thiolase-like superfamily. FabH family.</text>
</comment>
<comment type="catalytic activity">
    <reaction evidence="10">
        <text>malonyl-[ACP] + acetyl-CoA + H(+) = 3-oxobutanoyl-[ACP] + CO2 + CoA</text>
        <dbReference type="Rhea" id="RHEA:12080"/>
        <dbReference type="Rhea" id="RHEA-COMP:9623"/>
        <dbReference type="Rhea" id="RHEA-COMP:9625"/>
        <dbReference type="ChEBI" id="CHEBI:15378"/>
        <dbReference type="ChEBI" id="CHEBI:16526"/>
        <dbReference type="ChEBI" id="CHEBI:57287"/>
        <dbReference type="ChEBI" id="CHEBI:57288"/>
        <dbReference type="ChEBI" id="CHEBI:78449"/>
        <dbReference type="ChEBI" id="CHEBI:78450"/>
        <dbReference type="EC" id="2.3.1.180"/>
    </reaction>
    <physiologicalReaction direction="left-to-right" evidence="10">
        <dbReference type="Rhea" id="RHEA:12081"/>
    </physiologicalReaction>
</comment>
<evidence type="ECO:0000256" key="6">
    <source>
        <dbReference type="ARBA" id="ARBA00023098"/>
    </source>
</evidence>
<evidence type="ECO:0000256" key="7">
    <source>
        <dbReference type="ARBA" id="ARBA00023160"/>
    </source>
</evidence>
<keyword evidence="8 14" id="KW-0511">Multifunctional enzyme</keyword>
<evidence type="ECO:0000259" key="16">
    <source>
        <dbReference type="Pfam" id="PF08545"/>
    </source>
</evidence>